<dbReference type="Gene3D" id="2.40.10.350">
    <property type="entry name" value="Rod shape-determining protein MreC, domain 2"/>
    <property type="match status" value="1"/>
</dbReference>
<evidence type="ECO:0000256" key="1">
    <source>
        <dbReference type="ARBA" id="ARBA00009369"/>
    </source>
</evidence>
<dbReference type="GO" id="GO:0005886">
    <property type="term" value="C:plasma membrane"/>
    <property type="evidence" value="ECO:0007669"/>
    <property type="project" value="TreeGrafter"/>
</dbReference>
<sequence>MQKYFLNKKLVITLVGLIVSFLLIAFSIMVRNNRNTPTFIQSFGNDAAGLVDRVVGYPVKAVRSAGASTADLLNTYHENQQLKKQVDSVAAEKATNATLRQENADLKKQLKLNKSLTEFSKINAYTISRAPSTWQNQIVISKGSLAGVVKGSAVLSDRGLIGRVTEVNKSNSKVELLSTKNDSSNRFPVQVAAKSGTIINGLITDFDDDTNQLIMGQITSKDKVKKGTKVVTSGLGGTTPKGLLVGTVAKVKNGDAGLPTKIYIDPAADFSDLSMVTVTLRKD</sequence>
<dbReference type="AlphaFoldDB" id="A0A7H9ELF3"/>
<keyword evidence="3 5" id="KW-0133">Cell shape</keyword>
<dbReference type="Gene3D" id="2.40.10.340">
    <property type="entry name" value="Rod shape-determining protein MreC, domain 1"/>
    <property type="match status" value="1"/>
</dbReference>
<dbReference type="KEGG" id="lsw:GTO87_05545"/>
<dbReference type="GO" id="GO:0008360">
    <property type="term" value="P:regulation of cell shape"/>
    <property type="evidence" value="ECO:0007669"/>
    <property type="project" value="UniProtKB-KW"/>
</dbReference>
<comment type="similarity">
    <text evidence="1 5">Belongs to the MreC family.</text>
</comment>
<dbReference type="NCBIfam" id="TIGR00219">
    <property type="entry name" value="mreC"/>
    <property type="match status" value="1"/>
</dbReference>
<dbReference type="Proteomes" id="UP000510886">
    <property type="component" value="Chromosome"/>
</dbReference>
<name>A0A7H9ELF3_9LACO</name>
<evidence type="ECO:0000256" key="2">
    <source>
        <dbReference type="ARBA" id="ARBA00013855"/>
    </source>
</evidence>
<comment type="function">
    <text evidence="5">Involved in formation and maintenance of cell shape.</text>
</comment>
<evidence type="ECO:0000256" key="3">
    <source>
        <dbReference type="ARBA" id="ARBA00022960"/>
    </source>
</evidence>
<evidence type="ECO:0000259" key="6">
    <source>
        <dbReference type="Pfam" id="PF04085"/>
    </source>
</evidence>
<dbReference type="RefSeq" id="WP_009553689.1">
    <property type="nucleotide sequence ID" value="NZ_CANCVW010000009.1"/>
</dbReference>
<evidence type="ECO:0000256" key="4">
    <source>
        <dbReference type="ARBA" id="ARBA00032089"/>
    </source>
</evidence>
<organism evidence="7 8">
    <name type="scientific">Ligilactobacillus saerimneri</name>
    <dbReference type="NCBI Taxonomy" id="228229"/>
    <lineage>
        <taxon>Bacteria</taxon>
        <taxon>Bacillati</taxon>
        <taxon>Bacillota</taxon>
        <taxon>Bacilli</taxon>
        <taxon>Lactobacillales</taxon>
        <taxon>Lactobacillaceae</taxon>
        <taxon>Ligilactobacillus</taxon>
    </lineage>
</organism>
<proteinExistence type="inferred from homology"/>
<evidence type="ECO:0000256" key="5">
    <source>
        <dbReference type="PIRNR" id="PIRNR038471"/>
    </source>
</evidence>
<reference evidence="7 8" key="1">
    <citation type="submission" date="2020-01" db="EMBL/GenBank/DDBJ databases">
        <title>Complete and circular genome sequences of six lactobacillus isolates from horses.</title>
        <authorList>
            <person name="Hassan H.M."/>
        </authorList>
    </citation>
    <scope>NUCLEOTIDE SEQUENCE [LARGE SCALE GENOMIC DNA]</scope>
    <source>
        <strain evidence="7 8">1A</strain>
    </source>
</reference>
<evidence type="ECO:0000313" key="8">
    <source>
        <dbReference type="Proteomes" id="UP000510886"/>
    </source>
</evidence>
<protein>
    <recommendedName>
        <fullName evidence="2 5">Cell shape-determining protein MreC</fullName>
    </recommendedName>
    <alternativeName>
        <fullName evidence="4 5">Cell shape protein MreC</fullName>
    </alternativeName>
</protein>
<dbReference type="PANTHER" id="PTHR34138">
    <property type="entry name" value="CELL SHAPE-DETERMINING PROTEIN MREC"/>
    <property type="match status" value="1"/>
</dbReference>
<dbReference type="InterPro" id="IPR055342">
    <property type="entry name" value="MreC_beta-barrel_core"/>
</dbReference>
<dbReference type="PANTHER" id="PTHR34138:SF1">
    <property type="entry name" value="CELL SHAPE-DETERMINING PROTEIN MREC"/>
    <property type="match status" value="1"/>
</dbReference>
<dbReference type="InterPro" id="IPR042177">
    <property type="entry name" value="Cell/Rod_1"/>
</dbReference>
<dbReference type="Pfam" id="PF04085">
    <property type="entry name" value="MreC"/>
    <property type="match status" value="1"/>
</dbReference>
<dbReference type="EMBL" id="CP047418">
    <property type="protein sequence ID" value="QLL78112.1"/>
    <property type="molecule type" value="Genomic_DNA"/>
</dbReference>
<accession>A0A7H9ELF3</accession>
<dbReference type="InterPro" id="IPR042175">
    <property type="entry name" value="Cell/Rod_MreC_2"/>
</dbReference>
<dbReference type="PIRSF" id="PIRSF038471">
    <property type="entry name" value="MreC"/>
    <property type="match status" value="1"/>
</dbReference>
<dbReference type="InterPro" id="IPR007221">
    <property type="entry name" value="MreC"/>
</dbReference>
<gene>
    <name evidence="7" type="primary">mreC</name>
    <name evidence="7" type="ORF">GTO87_05545</name>
</gene>
<evidence type="ECO:0000313" key="7">
    <source>
        <dbReference type="EMBL" id="QLL78112.1"/>
    </source>
</evidence>
<feature type="domain" description="Rod shape-determining protein MreC beta-barrel core" evidence="6">
    <location>
        <begin position="127"/>
        <end position="278"/>
    </location>
</feature>